<dbReference type="AlphaFoldDB" id="A0AAV0BDJ3"/>
<sequence length="284" mass="30959">MKANEIKWRLKFTLVLIVISSQFISRVQGDSPAQSCQFYSKIDGTAFVCDEYPDQVCKSGCTGSVTVTGCSKEGDAKKSQQMCTKGCKKSGDVLTCINEEATFSCVGSVQGSMSCSGCIKNTGGGIEVSGSFSAFSSESSYSYSSSWEESSSQDDGKNYPKDDAKNYPKDDGKNYPKDDAKNYPKDNGKNYPEDDKNKGYPPPQVDGKNYPSDGKIQPPNGYDKNYPGDQNNKTYSPIDKQPNKDKPNPPGKDDKNYPKNGTTTNPPREGGDKDHKEEHPSSAH</sequence>
<dbReference type="Proteomes" id="UP001153365">
    <property type="component" value="Unassembled WGS sequence"/>
</dbReference>
<feature type="signal peptide" evidence="2">
    <location>
        <begin position="1"/>
        <end position="29"/>
    </location>
</feature>
<feature type="non-terminal residue" evidence="3">
    <location>
        <position position="284"/>
    </location>
</feature>
<feature type="compositionally biased region" description="Basic and acidic residues" evidence="1">
    <location>
        <begin position="154"/>
        <end position="198"/>
    </location>
</feature>
<feature type="compositionally biased region" description="Basic and acidic residues" evidence="1">
    <location>
        <begin position="241"/>
        <end position="257"/>
    </location>
</feature>
<organism evidence="3 4">
    <name type="scientific">Phakopsora pachyrhizi</name>
    <name type="common">Asian soybean rust disease fungus</name>
    <dbReference type="NCBI Taxonomy" id="170000"/>
    <lineage>
        <taxon>Eukaryota</taxon>
        <taxon>Fungi</taxon>
        <taxon>Dikarya</taxon>
        <taxon>Basidiomycota</taxon>
        <taxon>Pucciniomycotina</taxon>
        <taxon>Pucciniomycetes</taxon>
        <taxon>Pucciniales</taxon>
        <taxon>Phakopsoraceae</taxon>
        <taxon>Phakopsora</taxon>
    </lineage>
</organism>
<feature type="chain" id="PRO_5043650753" evidence="2">
    <location>
        <begin position="30"/>
        <end position="284"/>
    </location>
</feature>
<keyword evidence="4" id="KW-1185">Reference proteome</keyword>
<feature type="region of interest" description="Disordered" evidence="1">
    <location>
        <begin position="144"/>
        <end position="284"/>
    </location>
</feature>
<evidence type="ECO:0000313" key="3">
    <source>
        <dbReference type="EMBL" id="CAH7685220.1"/>
    </source>
</evidence>
<feature type="compositionally biased region" description="Basic and acidic residues" evidence="1">
    <location>
        <begin position="269"/>
        <end position="284"/>
    </location>
</feature>
<evidence type="ECO:0000313" key="4">
    <source>
        <dbReference type="Proteomes" id="UP001153365"/>
    </source>
</evidence>
<dbReference type="EMBL" id="CALTRL010005715">
    <property type="protein sequence ID" value="CAH7685220.1"/>
    <property type="molecule type" value="Genomic_DNA"/>
</dbReference>
<name>A0AAV0BDJ3_PHAPC</name>
<accession>A0AAV0BDJ3</accession>
<reference evidence="3" key="1">
    <citation type="submission" date="2022-06" db="EMBL/GenBank/DDBJ databases">
        <authorList>
            <consortium name="SYNGENTA / RWTH Aachen University"/>
        </authorList>
    </citation>
    <scope>NUCLEOTIDE SEQUENCE</scope>
</reference>
<protein>
    <submittedName>
        <fullName evidence="3">Expressed protein</fullName>
    </submittedName>
</protein>
<keyword evidence="2" id="KW-0732">Signal</keyword>
<gene>
    <name evidence="3" type="ORF">PPACK8108_LOCUS19705</name>
</gene>
<evidence type="ECO:0000256" key="1">
    <source>
        <dbReference type="SAM" id="MobiDB-lite"/>
    </source>
</evidence>
<evidence type="ECO:0000256" key="2">
    <source>
        <dbReference type="SAM" id="SignalP"/>
    </source>
</evidence>
<comment type="caution">
    <text evidence="3">The sequence shown here is derived from an EMBL/GenBank/DDBJ whole genome shotgun (WGS) entry which is preliminary data.</text>
</comment>
<proteinExistence type="predicted"/>